<gene>
    <name evidence="2" type="ORF">DVH24_021459</name>
</gene>
<feature type="non-terminal residue" evidence="2">
    <location>
        <position position="1"/>
    </location>
</feature>
<dbReference type="EMBL" id="RDQH01000331">
    <property type="protein sequence ID" value="RXH99657.1"/>
    <property type="molecule type" value="Genomic_DNA"/>
</dbReference>
<protein>
    <submittedName>
        <fullName evidence="2">Uncharacterized protein</fullName>
    </submittedName>
</protein>
<feature type="region of interest" description="Disordered" evidence="1">
    <location>
        <begin position="1"/>
        <end position="21"/>
    </location>
</feature>
<keyword evidence="3" id="KW-1185">Reference proteome</keyword>
<evidence type="ECO:0000313" key="2">
    <source>
        <dbReference type="EMBL" id="RXH99657.1"/>
    </source>
</evidence>
<evidence type="ECO:0000256" key="1">
    <source>
        <dbReference type="SAM" id="MobiDB-lite"/>
    </source>
</evidence>
<dbReference type="Proteomes" id="UP000290289">
    <property type="component" value="Chromosome 5"/>
</dbReference>
<sequence length="99" mass="11008">HPSGGGACAPRAIHNSTTRSDSATCRHVRSFRVRTIFNNSKAKTKLQRGVYNEERKVTLVVASQEIASSVTIVAYVLLCVKEEAQRERQKHCERGRVAV</sequence>
<evidence type="ECO:0000313" key="3">
    <source>
        <dbReference type="Proteomes" id="UP000290289"/>
    </source>
</evidence>
<comment type="caution">
    <text evidence="2">The sequence shown here is derived from an EMBL/GenBank/DDBJ whole genome shotgun (WGS) entry which is preliminary data.</text>
</comment>
<dbReference type="AlphaFoldDB" id="A0A498JXJ4"/>
<name>A0A498JXJ4_MALDO</name>
<proteinExistence type="predicted"/>
<organism evidence="2 3">
    <name type="scientific">Malus domestica</name>
    <name type="common">Apple</name>
    <name type="synonym">Pyrus malus</name>
    <dbReference type="NCBI Taxonomy" id="3750"/>
    <lineage>
        <taxon>Eukaryota</taxon>
        <taxon>Viridiplantae</taxon>
        <taxon>Streptophyta</taxon>
        <taxon>Embryophyta</taxon>
        <taxon>Tracheophyta</taxon>
        <taxon>Spermatophyta</taxon>
        <taxon>Magnoliopsida</taxon>
        <taxon>eudicotyledons</taxon>
        <taxon>Gunneridae</taxon>
        <taxon>Pentapetalae</taxon>
        <taxon>rosids</taxon>
        <taxon>fabids</taxon>
        <taxon>Rosales</taxon>
        <taxon>Rosaceae</taxon>
        <taxon>Amygdaloideae</taxon>
        <taxon>Maleae</taxon>
        <taxon>Malus</taxon>
    </lineage>
</organism>
<reference evidence="2 3" key="1">
    <citation type="submission" date="2018-10" db="EMBL/GenBank/DDBJ databases">
        <title>A high-quality apple genome assembly.</title>
        <authorList>
            <person name="Hu J."/>
        </authorList>
    </citation>
    <scope>NUCLEOTIDE SEQUENCE [LARGE SCALE GENOMIC DNA]</scope>
    <source>
        <strain evidence="3">cv. HFTH1</strain>
        <tissue evidence="2">Young leaf</tissue>
    </source>
</reference>
<accession>A0A498JXJ4</accession>